<feature type="region of interest" description="Disordered" evidence="1">
    <location>
        <begin position="1"/>
        <end position="28"/>
    </location>
</feature>
<comment type="caution">
    <text evidence="2">The sequence shown here is derived from an EMBL/GenBank/DDBJ whole genome shotgun (WGS) entry which is preliminary data.</text>
</comment>
<evidence type="ECO:0000256" key="1">
    <source>
        <dbReference type="SAM" id="MobiDB-lite"/>
    </source>
</evidence>
<accession>A0A9X6NBE3</accession>
<dbReference type="EMBL" id="MTYJ01000214">
    <property type="protein sequence ID" value="OWA51105.1"/>
    <property type="molecule type" value="Genomic_DNA"/>
</dbReference>
<feature type="compositionally biased region" description="Low complexity" evidence="1">
    <location>
        <begin position="8"/>
        <end position="19"/>
    </location>
</feature>
<feature type="region of interest" description="Disordered" evidence="1">
    <location>
        <begin position="110"/>
        <end position="134"/>
    </location>
</feature>
<reference evidence="3" key="1">
    <citation type="submission" date="2017-01" db="EMBL/GenBank/DDBJ databases">
        <title>Comparative genomics of anhydrobiosis in the tardigrade Hypsibius dujardini.</title>
        <authorList>
            <person name="Yoshida Y."/>
            <person name="Koutsovoulos G."/>
            <person name="Laetsch D."/>
            <person name="Stevens L."/>
            <person name="Kumar S."/>
            <person name="Horikawa D."/>
            <person name="Ishino K."/>
            <person name="Komine S."/>
            <person name="Tomita M."/>
            <person name="Blaxter M."/>
            <person name="Arakawa K."/>
        </authorList>
    </citation>
    <scope>NUCLEOTIDE SEQUENCE [LARGE SCALE GENOMIC DNA]</scope>
    <source>
        <strain evidence="3">Z151</strain>
    </source>
</reference>
<feature type="compositionally biased region" description="Polar residues" evidence="1">
    <location>
        <begin position="153"/>
        <end position="171"/>
    </location>
</feature>
<keyword evidence="3" id="KW-1185">Reference proteome</keyword>
<sequence length="186" mass="20445">MDRDHQSDSSSQGPSSRGSSKLHLPDLGTVKDAVRKIASHDSVHTIGGAGGRHHVSFSHEPVDSARDLLVENVEQEEDAARTMPRSRSVGFGRAAMEEGIQCDFEEDHKEAVDKPRHGHTNYSFTPDNDENETETDQCLLYGPYVAPRPNIIPLTTKSSNKPKANSTSEVTPWSPMCTIHRTTTTP</sequence>
<dbReference type="AlphaFoldDB" id="A0A9X6NBE3"/>
<feature type="region of interest" description="Disordered" evidence="1">
    <location>
        <begin position="151"/>
        <end position="186"/>
    </location>
</feature>
<gene>
    <name evidence="2" type="ORF">BV898_15604</name>
</gene>
<proteinExistence type="predicted"/>
<name>A0A9X6NBE3_HYPEX</name>
<evidence type="ECO:0000313" key="2">
    <source>
        <dbReference type="EMBL" id="OWA51105.1"/>
    </source>
</evidence>
<organism evidence="2 3">
    <name type="scientific">Hypsibius exemplaris</name>
    <name type="common">Freshwater tardigrade</name>
    <dbReference type="NCBI Taxonomy" id="2072580"/>
    <lineage>
        <taxon>Eukaryota</taxon>
        <taxon>Metazoa</taxon>
        <taxon>Ecdysozoa</taxon>
        <taxon>Tardigrada</taxon>
        <taxon>Eutardigrada</taxon>
        <taxon>Parachela</taxon>
        <taxon>Hypsibioidea</taxon>
        <taxon>Hypsibiidae</taxon>
        <taxon>Hypsibius</taxon>
    </lineage>
</organism>
<evidence type="ECO:0000313" key="3">
    <source>
        <dbReference type="Proteomes" id="UP000192578"/>
    </source>
</evidence>
<dbReference type="Proteomes" id="UP000192578">
    <property type="component" value="Unassembled WGS sequence"/>
</dbReference>
<protein>
    <submittedName>
        <fullName evidence="2">Uncharacterized protein</fullName>
    </submittedName>
</protein>